<dbReference type="InterPro" id="IPR013538">
    <property type="entry name" value="ASHA1/2-like_C"/>
</dbReference>
<dbReference type="Proteomes" id="UP000006327">
    <property type="component" value="Unassembled WGS sequence"/>
</dbReference>
<sequence>MSNNIDSIVREVTFNAPIEQVWKAITCPEEIQLWFGSAASFELQQGEQGYFEWEEECEGRFAMRIETVSPPNYFAWRWMYQQDAVFDEATSTLVEWALTSTQSGGTQLTLTESGFAQTKHKQDNVKGWQQELADLEHYLN</sequence>
<dbReference type="Gene3D" id="3.30.530.20">
    <property type="match status" value="1"/>
</dbReference>
<dbReference type="RefSeq" id="WP_007621732.1">
    <property type="nucleotide sequence ID" value="NZ_BAEO01000047.1"/>
</dbReference>
<organism evidence="3 4">
    <name type="scientific">Paraglaciecola arctica BSs20135</name>
    <dbReference type="NCBI Taxonomy" id="493475"/>
    <lineage>
        <taxon>Bacteria</taxon>
        <taxon>Pseudomonadati</taxon>
        <taxon>Pseudomonadota</taxon>
        <taxon>Gammaproteobacteria</taxon>
        <taxon>Alteromonadales</taxon>
        <taxon>Alteromonadaceae</taxon>
        <taxon>Paraglaciecola</taxon>
    </lineage>
</organism>
<proteinExistence type="inferred from homology"/>
<reference evidence="3 4" key="1">
    <citation type="journal article" date="2017" name="Antonie Van Leeuwenhoek">
        <title>Rhizobium rhizosphaerae sp. nov., a novel species isolated from rice rhizosphere.</title>
        <authorList>
            <person name="Zhao J.J."/>
            <person name="Zhang J."/>
            <person name="Zhang R.J."/>
            <person name="Zhang C.W."/>
            <person name="Yin H.Q."/>
            <person name="Zhang X.X."/>
        </authorList>
    </citation>
    <scope>NUCLEOTIDE SEQUENCE [LARGE SCALE GENOMIC DNA]</scope>
    <source>
        <strain evidence="3 4">BSs20135</strain>
    </source>
</reference>
<comment type="caution">
    <text evidence="3">The sequence shown here is derived from an EMBL/GenBank/DDBJ whole genome shotgun (WGS) entry which is preliminary data.</text>
</comment>
<evidence type="ECO:0000256" key="1">
    <source>
        <dbReference type="ARBA" id="ARBA00006817"/>
    </source>
</evidence>
<evidence type="ECO:0000313" key="4">
    <source>
        <dbReference type="Proteomes" id="UP000006327"/>
    </source>
</evidence>
<protein>
    <recommendedName>
        <fullName evidence="2">Activator of Hsp90 ATPase homologue 1/2-like C-terminal domain-containing protein</fullName>
    </recommendedName>
</protein>
<dbReference type="Pfam" id="PF08327">
    <property type="entry name" value="AHSA1"/>
    <property type="match status" value="1"/>
</dbReference>
<dbReference type="InterPro" id="IPR023393">
    <property type="entry name" value="START-like_dom_sf"/>
</dbReference>
<comment type="similarity">
    <text evidence="1">Belongs to the AHA1 family.</text>
</comment>
<dbReference type="EMBL" id="BAEO01000047">
    <property type="protein sequence ID" value="GAC20133.1"/>
    <property type="molecule type" value="Genomic_DNA"/>
</dbReference>
<keyword evidence="4" id="KW-1185">Reference proteome</keyword>
<dbReference type="eggNOG" id="COG3832">
    <property type="taxonomic scope" value="Bacteria"/>
</dbReference>
<accession>K6YTU1</accession>
<dbReference type="STRING" id="493475.GARC_3174"/>
<gene>
    <name evidence="3" type="ORF">GARC_3174</name>
</gene>
<evidence type="ECO:0000313" key="3">
    <source>
        <dbReference type="EMBL" id="GAC20133.1"/>
    </source>
</evidence>
<feature type="domain" description="Activator of Hsp90 ATPase homologue 1/2-like C-terminal" evidence="2">
    <location>
        <begin position="15"/>
        <end position="139"/>
    </location>
</feature>
<name>K6YTU1_9ALTE</name>
<dbReference type="SUPFAM" id="SSF55961">
    <property type="entry name" value="Bet v1-like"/>
    <property type="match status" value="1"/>
</dbReference>
<dbReference type="OrthoDB" id="9800600at2"/>
<dbReference type="AlphaFoldDB" id="K6YTU1"/>
<evidence type="ECO:0000259" key="2">
    <source>
        <dbReference type="Pfam" id="PF08327"/>
    </source>
</evidence>